<sequence length="101" mass="11962">MIVTLATYFPLKDLKTNTSLWIENLNPKKDYLFYQQAHPLAIFILQKPLAIIKQEEEAKEILKQGHYVLSPVELNFARQELVLPDPYKKGKYWYVYKALTF</sequence>
<evidence type="ECO:0000313" key="2">
    <source>
        <dbReference type="Proteomes" id="UP000068196"/>
    </source>
</evidence>
<keyword evidence="2" id="KW-1185">Reference proteome</keyword>
<reference evidence="2" key="2">
    <citation type="journal article" date="2016" name="Int. J. Syst. Evol. Microbiol.">
        <title>Caldimicrobium thiodismutans sp. nov., a sulfur-disproportionating bacterium isolated from a hot spring.</title>
        <authorList>
            <person name="Kojima H."/>
            <person name="Umezawa K."/>
            <person name="Fukui M."/>
        </authorList>
    </citation>
    <scope>NUCLEOTIDE SEQUENCE [LARGE SCALE GENOMIC DNA]</scope>
    <source>
        <strain evidence="2">TF1</strain>
    </source>
</reference>
<dbReference type="Proteomes" id="UP000068196">
    <property type="component" value="Chromosome"/>
</dbReference>
<accession>A0A0U5AY42</accession>
<organism evidence="1 2">
    <name type="scientific">Caldimicrobium thiodismutans</name>
    <dbReference type="NCBI Taxonomy" id="1653476"/>
    <lineage>
        <taxon>Bacteria</taxon>
        <taxon>Pseudomonadati</taxon>
        <taxon>Thermodesulfobacteriota</taxon>
        <taxon>Thermodesulfobacteria</taxon>
        <taxon>Thermodesulfobacteriales</taxon>
        <taxon>Thermodesulfobacteriaceae</taxon>
        <taxon>Caldimicrobium</taxon>
    </lineage>
</organism>
<dbReference type="PATRIC" id="fig|1653476.3.peg.254"/>
<reference evidence="1 2" key="1">
    <citation type="journal article" date="2016" name="Int. J. Syst. Evol. Microbiol.">
        <title>Caldimicrobium thiodismutans sp. nov., a sulfur-disproportionating bacterium isolated from a hot spring, and emended description of the genus Caldimicrobium.</title>
        <authorList>
            <person name="Kojima H."/>
            <person name="Umezawa K."/>
            <person name="Fukui M."/>
        </authorList>
    </citation>
    <scope>NUCLEOTIDE SEQUENCE [LARGE SCALE GENOMIC DNA]</scope>
    <source>
        <strain evidence="1 2">TF1</strain>
    </source>
</reference>
<dbReference type="EMBL" id="AP014945">
    <property type="protein sequence ID" value="BAU22649.1"/>
    <property type="molecule type" value="Genomic_DNA"/>
</dbReference>
<name>A0A0U5AY42_9BACT</name>
<gene>
    <name evidence="1" type="ORF">THC_0249</name>
</gene>
<evidence type="ECO:0000313" key="1">
    <source>
        <dbReference type="EMBL" id="BAU22649.1"/>
    </source>
</evidence>
<dbReference type="AlphaFoldDB" id="A0A0U5AY42"/>
<proteinExistence type="predicted"/>
<dbReference type="KEGG" id="cthi:THC_0249"/>
<protein>
    <submittedName>
        <fullName evidence="1">Uncharacterized protein</fullName>
    </submittedName>
</protein>